<dbReference type="Proteomes" id="UP001499863">
    <property type="component" value="Unassembled WGS sequence"/>
</dbReference>
<comment type="caution">
    <text evidence="6">The sequence shown here is derived from an EMBL/GenBank/DDBJ whole genome shotgun (WGS) entry which is preliminary data.</text>
</comment>
<dbReference type="Pfam" id="PF04586">
    <property type="entry name" value="Peptidase_S78"/>
    <property type="match status" value="1"/>
</dbReference>
<evidence type="ECO:0000256" key="4">
    <source>
        <dbReference type="SAM" id="MobiDB-lite"/>
    </source>
</evidence>
<name>A0ABN1YF98_9ACTN</name>
<dbReference type="InterPro" id="IPR054613">
    <property type="entry name" value="Peptidase_S78_dom"/>
</dbReference>
<gene>
    <name evidence="6" type="ORF">GCM10009639_53880</name>
</gene>
<keyword evidence="2" id="KW-0645">Protease</keyword>
<organism evidence="6 7">
    <name type="scientific">Kitasatospora putterlickiae</name>
    <dbReference type="NCBI Taxonomy" id="221725"/>
    <lineage>
        <taxon>Bacteria</taxon>
        <taxon>Bacillati</taxon>
        <taxon>Actinomycetota</taxon>
        <taxon>Actinomycetes</taxon>
        <taxon>Kitasatosporales</taxon>
        <taxon>Streptomycetaceae</taxon>
        <taxon>Kitasatospora</taxon>
    </lineage>
</organism>
<reference evidence="6 7" key="1">
    <citation type="journal article" date="2019" name="Int. J. Syst. Evol. Microbiol.">
        <title>The Global Catalogue of Microorganisms (GCM) 10K type strain sequencing project: providing services to taxonomists for standard genome sequencing and annotation.</title>
        <authorList>
            <consortium name="The Broad Institute Genomics Platform"/>
            <consortium name="The Broad Institute Genome Sequencing Center for Infectious Disease"/>
            <person name="Wu L."/>
            <person name="Ma J."/>
        </authorList>
    </citation>
    <scope>NUCLEOTIDE SEQUENCE [LARGE SCALE GENOMIC DNA]</scope>
    <source>
        <strain evidence="6 7">JCM 12393</strain>
    </source>
</reference>
<keyword evidence="3" id="KW-0378">Hydrolase</keyword>
<evidence type="ECO:0000313" key="7">
    <source>
        <dbReference type="Proteomes" id="UP001499863"/>
    </source>
</evidence>
<dbReference type="InterPro" id="IPR006433">
    <property type="entry name" value="Prohead_protease"/>
</dbReference>
<evidence type="ECO:0000256" key="2">
    <source>
        <dbReference type="ARBA" id="ARBA00022670"/>
    </source>
</evidence>
<evidence type="ECO:0000259" key="5">
    <source>
        <dbReference type="Pfam" id="PF04586"/>
    </source>
</evidence>
<keyword evidence="1" id="KW-1188">Viral release from host cell</keyword>
<keyword evidence="7" id="KW-1185">Reference proteome</keyword>
<feature type="domain" description="Prohead serine protease" evidence="5">
    <location>
        <begin position="23"/>
        <end position="169"/>
    </location>
</feature>
<accession>A0ABN1YF98</accession>
<feature type="region of interest" description="Disordered" evidence="4">
    <location>
        <begin position="218"/>
        <end position="239"/>
    </location>
</feature>
<proteinExistence type="predicted"/>
<dbReference type="RefSeq" id="WP_344341439.1">
    <property type="nucleotide sequence ID" value="NZ_BAAAKJ010000307.1"/>
</dbReference>
<evidence type="ECO:0000256" key="3">
    <source>
        <dbReference type="ARBA" id="ARBA00022801"/>
    </source>
</evidence>
<dbReference type="NCBIfam" id="TIGR01543">
    <property type="entry name" value="proheadase_HK97"/>
    <property type="match status" value="1"/>
</dbReference>
<evidence type="ECO:0000256" key="1">
    <source>
        <dbReference type="ARBA" id="ARBA00022612"/>
    </source>
</evidence>
<sequence>MPRTKSGRVRIKAAGTADGLQSGQFRALVSVFGNEDSMGDVIEPGAFAQVLAEWKASGDPIPVVWAHQWTNIRAYIGRVLEATETAEGLEVLAQIEHMDTNPDAAHVHALLTDRLITQFSFAYEVAEGGWVETDDLAAHPWGEYYSIKRFGALFEVGPCLIGANRETDLLDAAKSGIVSAARDLLRGVKEGRVLAQQHFDRLQGAHAAIGEVLSAAEPQKTTPAPVAKTRTGVPPAAPTPAQVAAWATTVSLTTRSA</sequence>
<evidence type="ECO:0000313" key="6">
    <source>
        <dbReference type="EMBL" id="GAA1406247.1"/>
    </source>
</evidence>
<protein>
    <recommendedName>
        <fullName evidence="5">Prohead serine protease domain-containing protein</fullName>
    </recommendedName>
</protein>
<dbReference type="EMBL" id="BAAAKJ010000307">
    <property type="protein sequence ID" value="GAA1406247.1"/>
    <property type="molecule type" value="Genomic_DNA"/>
</dbReference>